<evidence type="ECO:0000313" key="10">
    <source>
        <dbReference type="Proteomes" id="UP000252733"/>
    </source>
</evidence>
<keyword evidence="7" id="KW-0472">Membrane</keyword>
<keyword evidence="3 9" id="KW-0808">Transferase</keyword>
<evidence type="ECO:0000256" key="7">
    <source>
        <dbReference type="ARBA" id="ARBA00023136"/>
    </source>
</evidence>
<evidence type="ECO:0000256" key="1">
    <source>
        <dbReference type="ARBA" id="ARBA00022475"/>
    </source>
</evidence>
<comment type="caution">
    <text evidence="9">The sequence shown here is derived from an EMBL/GenBank/DDBJ whole genome shotgun (WGS) entry which is preliminary data.</text>
</comment>
<evidence type="ECO:0000256" key="6">
    <source>
        <dbReference type="ARBA" id="ARBA00022989"/>
    </source>
</evidence>
<keyword evidence="1" id="KW-1003">Cell membrane</keyword>
<dbReference type="RefSeq" id="WP_106151716.1">
    <property type="nucleotide sequence ID" value="NZ_PVTS01000002.1"/>
</dbReference>
<dbReference type="OrthoDB" id="9807778at2"/>
<sequence>MQIDSKLTIIVPVYNEEESLPRLRAEAKKFKTESLIKTSILFVDDGSTDQSLSIIRRYCSEDPDYFSFIALERNKGLSTAIKAGIDHVKTPYLGYIDADLQTSFMDFIRFYDFIGEFTIINGIRKNRADTLIKRWSSKIANSFRQWMIHDNVKDTCCPLKLMETQMARELPFFNGMHRFIPALVQLHGGNVKQIQVQHFKRMEGTSKYNLRNRLIGPFLDTLAFVWMRKRNISYSIKESTTKQ</sequence>
<dbReference type="CDD" id="cd04179">
    <property type="entry name" value="DPM_DPG-synthase_like"/>
    <property type="match status" value="1"/>
</dbReference>
<dbReference type="SUPFAM" id="SSF53448">
    <property type="entry name" value="Nucleotide-diphospho-sugar transferases"/>
    <property type="match status" value="1"/>
</dbReference>
<dbReference type="Gene3D" id="3.90.550.10">
    <property type="entry name" value="Spore Coat Polysaccharide Biosynthesis Protein SpsA, Chain A"/>
    <property type="match status" value="1"/>
</dbReference>
<dbReference type="GO" id="GO:0005886">
    <property type="term" value="C:plasma membrane"/>
    <property type="evidence" value="ECO:0007669"/>
    <property type="project" value="TreeGrafter"/>
</dbReference>
<dbReference type="InterPro" id="IPR050256">
    <property type="entry name" value="Glycosyltransferase_2"/>
</dbReference>
<name>A0A2T0XRY1_9BACT</name>
<keyword evidence="5" id="KW-0448">Lipopolysaccharide biosynthesis</keyword>
<organism evidence="9 10">
    <name type="scientific">Marinilabilia salmonicolor</name>
    <dbReference type="NCBI Taxonomy" id="989"/>
    <lineage>
        <taxon>Bacteria</taxon>
        <taxon>Pseudomonadati</taxon>
        <taxon>Bacteroidota</taxon>
        <taxon>Bacteroidia</taxon>
        <taxon>Marinilabiliales</taxon>
        <taxon>Marinilabiliaceae</taxon>
        <taxon>Marinilabilia</taxon>
    </lineage>
</organism>
<keyword evidence="4" id="KW-0812">Transmembrane</keyword>
<evidence type="ECO:0000256" key="5">
    <source>
        <dbReference type="ARBA" id="ARBA00022985"/>
    </source>
</evidence>
<dbReference type="EMBL" id="QPIZ01000017">
    <property type="protein sequence ID" value="RCW31637.1"/>
    <property type="molecule type" value="Genomic_DNA"/>
</dbReference>
<evidence type="ECO:0000256" key="2">
    <source>
        <dbReference type="ARBA" id="ARBA00022676"/>
    </source>
</evidence>
<keyword evidence="2" id="KW-0328">Glycosyltransferase</keyword>
<gene>
    <name evidence="9" type="ORF">DFO77_11783</name>
</gene>
<protein>
    <submittedName>
        <fullName evidence="9">Glycosyltransferase involved in cell wall biosynthesis</fullName>
    </submittedName>
</protein>
<evidence type="ECO:0000259" key="8">
    <source>
        <dbReference type="Pfam" id="PF00535"/>
    </source>
</evidence>
<proteinExistence type="predicted"/>
<evidence type="ECO:0000256" key="3">
    <source>
        <dbReference type="ARBA" id="ARBA00022679"/>
    </source>
</evidence>
<dbReference type="InterPro" id="IPR001173">
    <property type="entry name" value="Glyco_trans_2-like"/>
</dbReference>
<dbReference type="PANTHER" id="PTHR48090">
    <property type="entry name" value="UNDECAPRENYL-PHOSPHATE 4-DEOXY-4-FORMAMIDO-L-ARABINOSE TRANSFERASE-RELATED"/>
    <property type="match status" value="1"/>
</dbReference>
<dbReference type="GO" id="GO:0009103">
    <property type="term" value="P:lipopolysaccharide biosynthetic process"/>
    <property type="evidence" value="ECO:0007669"/>
    <property type="project" value="UniProtKB-KW"/>
</dbReference>
<dbReference type="GO" id="GO:0099621">
    <property type="term" value="F:undecaprenyl-phosphate 4-deoxy-4-formamido-L-arabinose transferase activity"/>
    <property type="evidence" value="ECO:0007669"/>
    <property type="project" value="TreeGrafter"/>
</dbReference>
<keyword evidence="6" id="KW-1133">Transmembrane helix</keyword>
<keyword evidence="10" id="KW-1185">Reference proteome</keyword>
<dbReference type="AlphaFoldDB" id="A0A2T0XRY1"/>
<dbReference type="Pfam" id="PF00535">
    <property type="entry name" value="Glycos_transf_2"/>
    <property type="match status" value="1"/>
</dbReference>
<evidence type="ECO:0000256" key="4">
    <source>
        <dbReference type="ARBA" id="ARBA00022692"/>
    </source>
</evidence>
<evidence type="ECO:0000313" key="9">
    <source>
        <dbReference type="EMBL" id="RCW31637.1"/>
    </source>
</evidence>
<feature type="domain" description="Glycosyltransferase 2-like" evidence="8">
    <location>
        <begin position="8"/>
        <end position="166"/>
    </location>
</feature>
<reference evidence="9 10" key="1">
    <citation type="submission" date="2018-07" db="EMBL/GenBank/DDBJ databases">
        <title>Freshwater and sediment microbial communities from various areas in North America, analyzing microbe dynamics in response to fracking.</title>
        <authorList>
            <person name="Lamendella R."/>
        </authorList>
    </citation>
    <scope>NUCLEOTIDE SEQUENCE [LARGE SCALE GENOMIC DNA]</scope>
    <source>
        <strain evidence="9 10">160A</strain>
    </source>
</reference>
<dbReference type="PANTHER" id="PTHR48090:SF3">
    <property type="entry name" value="UNDECAPRENYL-PHOSPHATE 4-DEOXY-4-FORMAMIDO-L-ARABINOSE TRANSFERASE"/>
    <property type="match status" value="1"/>
</dbReference>
<accession>A0A2T0XRY1</accession>
<dbReference type="InterPro" id="IPR029044">
    <property type="entry name" value="Nucleotide-diphossugar_trans"/>
</dbReference>
<dbReference type="Proteomes" id="UP000252733">
    <property type="component" value="Unassembled WGS sequence"/>
</dbReference>